<protein>
    <recommendedName>
        <fullName evidence="4">Fumarylacetoacetase-like C-terminal domain-containing protein</fullName>
    </recommendedName>
</protein>
<evidence type="ECO:0000256" key="1">
    <source>
        <dbReference type="ARBA" id="ARBA00010211"/>
    </source>
</evidence>
<dbReference type="Gene3D" id="3.90.850.10">
    <property type="entry name" value="Fumarylacetoacetase-like, C-terminal domain"/>
    <property type="match status" value="1"/>
</dbReference>
<sequence length="182" mass="19781">VRICRYLTEDNQVCIGLAKGDDALIDLSPSGIESITALLESGDAAKRLAGLGELPETPLADVTLLSPIEVQEVWAAGVTYLRSKDARMEESDFSATAYDRVYDATRPELFFKSLPEKVVACGEPVGIRADAQWSVPEPELVLMMNSRGDIAGCAVGNDMSSRDIEGENLLYLPQAKVYHRSC</sequence>
<gene>
    <name evidence="3" type="ORF">METZ01_LOCUS340029</name>
</gene>
<feature type="non-terminal residue" evidence="3">
    <location>
        <position position="1"/>
    </location>
</feature>
<organism evidence="3">
    <name type="scientific">marine metagenome</name>
    <dbReference type="NCBI Taxonomy" id="408172"/>
    <lineage>
        <taxon>unclassified sequences</taxon>
        <taxon>metagenomes</taxon>
        <taxon>ecological metagenomes</taxon>
    </lineage>
</organism>
<dbReference type="PANTHER" id="PTHR42796:SF7">
    <property type="entry name" value="2-DEHYDRO-3-DEOXY-D-ARABINONATE DEHYDRATASE"/>
    <property type="match status" value="1"/>
</dbReference>
<dbReference type="SUPFAM" id="SSF56529">
    <property type="entry name" value="FAH"/>
    <property type="match status" value="1"/>
</dbReference>
<dbReference type="AlphaFoldDB" id="A0A382QQJ6"/>
<name>A0A382QQJ6_9ZZZZ</name>
<proteinExistence type="inferred from homology"/>
<accession>A0A382QQJ6</accession>
<evidence type="ECO:0008006" key="4">
    <source>
        <dbReference type="Google" id="ProtNLM"/>
    </source>
</evidence>
<dbReference type="InterPro" id="IPR051121">
    <property type="entry name" value="FAH"/>
</dbReference>
<dbReference type="PANTHER" id="PTHR42796">
    <property type="entry name" value="FUMARYLACETOACETATE HYDROLASE DOMAIN-CONTAINING PROTEIN 2A-RELATED"/>
    <property type="match status" value="1"/>
</dbReference>
<comment type="similarity">
    <text evidence="1">Belongs to the FAH family.</text>
</comment>
<dbReference type="EMBL" id="UINC01115849">
    <property type="protein sequence ID" value="SVC87175.1"/>
    <property type="molecule type" value="Genomic_DNA"/>
</dbReference>
<evidence type="ECO:0000313" key="3">
    <source>
        <dbReference type="EMBL" id="SVC87175.1"/>
    </source>
</evidence>
<dbReference type="GO" id="GO:0003824">
    <property type="term" value="F:catalytic activity"/>
    <property type="evidence" value="ECO:0007669"/>
    <property type="project" value="InterPro"/>
</dbReference>
<evidence type="ECO:0000256" key="2">
    <source>
        <dbReference type="ARBA" id="ARBA00022723"/>
    </source>
</evidence>
<dbReference type="GO" id="GO:0046872">
    <property type="term" value="F:metal ion binding"/>
    <property type="evidence" value="ECO:0007669"/>
    <property type="project" value="UniProtKB-KW"/>
</dbReference>
<feature type="non-terminal residue" evidence="3">
    <location>
        <position position="182"/>
    </location>
</feature>
<reference evidence="3" key="1">
    <citation type="submission" date="2018-05" db="EMBL/GenBank/DDBJ databases">
        <authorList>
            <person name="Lanie J.A."/>
            <person name="Ng W.-L."/>
            <person name="Kazmierczak K.M."/>
            <person name="Andrzejewski T.M."/>
            <person name="Davidsen T.M."/>
            <person name="Wayne K.J."/>
            <person name="Tettelin H."/>
            <person name="Glass J.I."/>
            <person name="Rusch D."/>
            <person name="Podicherti R."/>
            <person name="Tsui H.-C.T."/>
            <person name="Winkler M.E."/>
        </authorList>
    </citation>
    <scope>NUCLEOTIDE SEQUENCE</scope>
</reference>
<dbReference type="InterPro" id="IPR036663">
    <property type="entry name" value="Fumarylacetoacetase_C_sf"/>
</dbReference>
<keyword evidence="2" id="KW-0479">Metal-binding</keyword>